<evidence type="ECO:0000313" key="2">
    <source>
        <dbReference type="EMBL" id="PMD17796.1"/>
    </source>
</evidence>
<dbReference type="Proteomes" id="UP000235672">
    <property type="component" value="Unassembled WGS sequence"/>
</dbReference>
<gene>
    <name evidence="2" type="ORF">NA56DRAFT_648495</name>
</gene>
<sequence>MDADKAYFDSIPWCTQLLADPNIIIEPMESRVYKASTEDAIFAETLKTPNTIKAGITFYDRPCFDSGRINQLNALISLGYGVNGYPHIAHGGVIAMLIDETMGLLLHVNKLRGSIPSVGSTVTAYLNITYVKAVATPQIVLVSALFKEVVGRKNFVQATVKDGCGEVLAKAEALWIGVNRSGEKL</sequence>
<dbReference type="STRING" id="1745343.A0A2J6PV47"/>
<dbReference type="OrthoDB" id="506431at2759"/>
<name>A0A2J6PV47_9HELO</name>
<reference evidence="2 3" key="1">
    <citation type="submission" date="2016-05" db="EMBL/GenBank/DDBJ databases">
        <title>A degradative enzymes factory behind the ericoid mycorrhizal symbiosis.</title>
        <authorList>
            <consortium name="DOE Joint Genome Institute"/>
            <person name="Martino E."/>
            <person name="Morin E."/>
            <person name="Grelet G."/>
            <person name="Kuo A."/>
            <person name="Kohler A."/>
            <person name="Daghino S."/>
            <person name="Barry K."/>
            <person name="Choi C."/>
            <person name="Cichocki N."/>
            <person name="Clum A."/>
            <person name="Copeland A."/>
            <person name="Hainaut M."/>
            <person name="Haridas S."/>
            <person name="Labutti K."/>
            <person name="Lindquist E."/>
            <person name="Lipzen A."/>
            <person name="Khouja H.-R."/>
            <person name="Murat C."/>
            <person name="Ohm R."/>
            <person name="Olson A."/>
            <person name="Spatafora J."/>
            <person name="Veneault-Fourrey C."/>
            <person name="Henrissat B."/>
            <person name="Grigoriev I."/>
            <person name="Martin F."/>
            <person name="Perotto S."/>
        </authorList>
    </citation>
    <scope>NUCLEOTIDE SEQUENCE [LARGE SCALE GENOMIC DNA]</scope>
    <source>
        <strain evidence="2 3">UAMH 7357</strain>
    </source>
</reference>
<dbReference type="InterPro" id="IPR029069">
    <property type="entry name" value="HotDog_dom_sf"/>
</dbReference>
<keyword evidence="3" id="KW-1185">Reference proteome</keyword>
<dbReference type="InterPro" id="IPR052061">
    <property type="entry name" value="PTE-AB_protein"/>
</dbReference>
<proteinExistence type="predicted"/>
<organism evidence="2 3">
    <name type="scientific">Hyaloscypha hepaticicola</name>
    <dbReference type="NCBI Taxonomy" id="2082293"/>
    <lineage>
        <taxon>Eukaryota</taxon>
        <taxon>Fungi</taxon>
        <taxon>Dikarya</taxon>
        <taxon>Ascomycota</taxon>
        <taxon>Pezizomycotina</taxon>
        <taxon>Leotiomycetes</taxon>
        <taxon>Helotiales</taxon>
        <taxon>Hyaloscyphaceae</taxon>
        <taxon>Hyaloscypha</taxon>
    </lineage>
</organism>
<dbReference type="InterPro" id="IPR006683">
    <property type="entry name" value="Thioestr_dom"/>
</dbReference>
<accession>A0A2J6PV47</accession>
<dbReference type="AlphaFoldDB" id="A0A2J6PV47"/>
<protein>
    <recommendedName>
        <fullName evidence="1">Thioesterase domain-containing protein</fullName>
    </recommendedName>
</protein>
<dbReference type="PANTHER" id="PTHR47260:SF6">
    <property type="entry name" value="THIOESTERASE DOMAIN-CONTAINING PROTEIN"/>
    <property type="match status" value="1"/>
</dbReference>
<dbReference type="SUPFAM" id="SSF54637">
    <property type="entry name" value="Thioesterase/thiol ester dehydrase-isomerase"/>
    <property type="match status" value="1"/>
</dbReference>
<evidence type="ECO:0000313" key="3">
    <source>
        <dbReference type="Proteomes" id="UP000235672"/>
    </source>
</evidence>
<dbReference type="Gene3D" id="3.10.129.10">
    <property type="entry name" value="Hotdog Thioesterase"/>
    <property type="match status" value="1"/>
</dbReference>
<feature type="domain" description="Thioesterase" evidence="1">
    <location>
        <begin position="88"/>
        <end position="166"/>
    </location>
</feature>
<dbReference type="PANTHER" id="PTHR47260">
    <property type="entry name" value="UPF0644 PROTEIN PB2B4.06"/>
    <property type="match status" value="1"/>
</dbReference>
<dbReference type="Pfam" id="PF03061">
    <property type="entry name" value="4HBT"/>
    <property type="match status" value="1"/>
</dbReference>
<evidence type="ECO:0000259" key="1">
    <source>
        <dbReference type="Pfam" id="PF03061"/>
    </source>
</evidence>
<dbReference type="EMBL" id="KZ613498">
    <property type="protein sequence ID" value="PMD17796.1"/>
    <property type="molecule type" value="Genomic_DNA"/>
</dbReference>
<dbReference type="CDD" id="cd03443">
    <property type="entry name" value="PaaI_thioesterase"/>
    <property type="match status" value="1"/>
</dbReference>